<dbReference type="PATRIC" id="fig|1237149.3.peg.3106"/>
<sequence>MVSKTTAKFIKSLQLKKYRKQEQCFLVEGAKSVLEVLQSDFEVMLLVATQPFLDVYSLGGKLEVHVATAQQLSSLGTFKSNDAALAVVKMKEQEPFSFEQQEWCIALDDVNDPGNMGSILRIADWYGIYKVLASEQTADFYNPKTIAASKGSFCRVQAYYTSLKEVLTQYPQPVYGAFMEGEDIHKVQFGRGGMLVLGNEANGISLAISSLITKKITIPRYGKAESLNVAMATAVICDNIKRSQK</sequence>
<accession>L8JPZ1</accession>
<evidence type="ECO:0000256" key="2">
    <source>
        <dbReference type="ARBA" id="ARBA00022603"/>
    </source>
</evidence>
<organism evidence="6 7">
    <name type="scientific">Fulvivirga imtechensis AK7</name>
    <dbReference type="NCBI Taxonomy" id="1237149"/>
    <lineage>
        <taxon>Bacteria</taxon>
        <taxon>Pseudomonadati</taxon>
        <taxon>Bacteroidota</taxon>
        <taxon>Cytophagia</taxon>
        <taxon>Cytophagales</taxon>
        <taxon>Fulvivirgaceae</taxon>
        <taxon>Fulvivirga</taxon>
    </lineage>
</organism>
<dbReference type="EMBL" id="AMZN01000048">
    <property type="protein sequence ID" value="ELR70910.1"/>
    <property type="molecule type" value="Genomic_DNA"/>
</dbReference>
<evidence type="ECO:0000313" key="6">
    <source>
        <dbReference type="EMBL" id="ELR70910.1"/>
    </source>
</evidence>
<reference evidence="6 7" key="1">
    <citation type="submission" date="2012-12" db="EMBL/GenBank/DDBJ databases">
        <title>Genome assembly of Fulvivirga imtechensis AK7.</title>
        <authorList>
            <person name="Nupur N."/>
            <person name="Khatri I."/>
            <person name="Kumar R."/>
            <person name="Subramanian S."/>
            <person name="Pinnaka A."/>
        </authorList>
    </citation>
    <scope>NUCLEOTIDE SEQUENCE [LARGE SCALE GENOMIC DNA]</scope>
    <source>
        <strain evidence="6 7">AK7</strain>
    </source>
</reference>
<dbReference type="InterPro" id="IPR053888">
    <property type="entry name" value="MRM3-like_sub_bind"/>
</dbReference>
<evidence type="ECO:0000256" key="3">
    <source>
        <dbReference type="ARBA" id="ARBA00022679"/>
    </source>
</evidence>
<gene>
    <name evidence="6" type="ORF">C900_03345</name>
</gene>
<dbReference type="InterPro" id="IPR029064">
    <property type="entry name" value="Ribosomal_eL30-like_sf"/>
</dbReference>
<proteinExistence type="inferred from homology"/>
<dbReference type="Gene3D" id="3.30.1330.30">
    <property type="match status" value="1"/>
</dbReference>
<keyword evidence="7" id="KW-1185">Reference proteome</keyword>
<dbReference type="eggNOG" id="COG0566">
    <property type="taxonomic scope" value="Bacteria"/>
</dbReference>
<feature type="domain" description="MRM3-like substrate binding" evidence="5">
    <location>
        <begin position="7"/>
        <end position="55"/>
    </location>
</feature>
<dbReference type="PANTHER" id="PTHR43191">
    <property type="entry name" value="RRNA METHYLTRANSFERASE 3"/>
    <property type="match status" value="1"/>
</dbReference>
<dbReference type="InterPro" id="IPR001537">
    <property type="entry name" value="SpoU_MeTrfase"/>
</dbReference>
<evidence type="ECO:0000259" key="5">
    <source>
        <dbReference type="Pfam" id="PF22435"/>
    </source>
</evidence>
<name>L8JPZ1_9BACT</name>
<evidence type="ECO:0000256" key="1">
    <source>
        <dbReference type="ARBA" id="ARBA00007228"/>
    </source>
</evidence>
<keyword evidence="3 6" id="KW-0808">Transferase</keyword>
<dbReference type="AlphaFoldDB" id="L8JPZ1"/>
<dbReference type="GO" id="GO:0003723">
    <property type="term" value="F:RNA binding"/>
    <property type="evidence" value="ECO:0007669"/>
    <property type="project" value="InterPro"/>
</dbReference>
<keyword evidence="2 6" id="KW-0489">Methyltransferase</keyword>
<dbReference type="GO" id="GO:0032259">
    <property type="term" value="P:methylation"/>
    <property type="evidence" value="ECO:0007669"/>
    <property type="project" value="UniProtKB-KW"/>
</dbReference>
<dbReference type="STRING" id="1237149.C900_03345"/>
<dbReference type="Gene3D" id="3.40.1280.10">
    <property type="match status" value="1"/>
</dbReference>
<dbReference type="Proteomes" id="UP000011135">
    <property type="component" value="Unassembled WGS sequence"/>
</dbReference>
<dbReference type="GO" id="GO:0006396">
    <property type="term" value="P:RNA processing"/>
    <property type="evidence" value="ECO:0007669"/>
    <property type="project" value="InterPro"/>
</dbReference>
<dbReference type="InterPro" id="IPR051259">
    <property type="entry name" value="rRNA_Methyltransferase"/>
</dbReference>
<dbReference type="SUPFAM" id="SSF75217">
    <property type="entry name" value="alpha/beta knot"/>
    <property type="match status" value="1"/>
</dbReference>
<dbReference type="PANTHER" id="PTHR43191:SF2">
    <property type="entry name" value="RRNA METHYLTRANSFERASE 3, MITOCHONDRIAL"/>
    <property type="match status" value="1"/>
</dbReference>
<dbReference type="InterPro" id="IPR029028">
    <property type="entry name" value="Alpha/beta_knot_MTases"/>
</dbReference>
<protein>
    <submittedName>
        <fullName evidence="6">RNA methyltransferase, TrmH family</fullName>
    </submittedName>
</protein>
<dbReference type="CDD" id="cd18109">
    <property type="entry name" value="SpoU-like_RNA-MTase"/>
    <property type="match status" value="1"/>
</dbReference>
<comment type="caution">
    <text evidence="6">The sequence shown here is derived from an EMBL/GenBank/DDBJ whole genome shotgun (WGS) entry which is preliminary data.</text>
</comment>
<dbReference type="RefSeq" id="WP_009580711.1">
    <property type="nucleotide sequence ID" value="NZ_AMZN01000048.1"/>
</dbReference>
<dbReference type="Pfam" id="PF00588">
    <property type="entry name" value="SpoU_methylase"/>
    <property type="match status" value="1"/>
</dbReference>
<dbReference type="SUPFAM" id="SSF55315">
    <property type="entry name" value="L30e-like"/>
    <property type="match status" value="1"/>
</dbReference>
<dbReference type="OrthoDB" id="9785673at2"/>
<dbReference type="Pfam" id="PF22435">
    <property type="entry name" value="MRM3-like_sub_bind"/>
    <property type="match status" value="1"/>
</dbReference>
<evidence type="ECO:0000259" key="4">
    <source>
        <dbReference type="Pfam" id="PF00588"/>
    </source>
</evidence>
<dbReference type="GO" id="GO:0008173">
    <property type="term" value="F:RNA methyltransferase activity"/>
    <property type="evidence" value="ECO:0007669"/>
    <property type="project" value="InterPro"/>
</dbReference>
<dbReference type="InterPro" id="IPR029026">
    <property type="entry name" value="tRNA_m1G_MTases_N"/>
</dbReference>
<evidence type="ECO:0000313" key="7">
    <source>
        <dbReference type="Proteomes" id="UP000011135"/>
    </source>
</evidence>
<feature type="domain" description="tRNA/rRNA methyltransferase SpoU type" evidence="4">
    <location>
        <begin position="104"/>
        <end position="237"/>
    </location>
</feature>
<comment type="similarity">
    <text evidence="1">Belongs to the class IV-like SAM-binding methyltransferase superfamily. RNA methyltransferase TrmH family.</text>
</comment>